<dbReference type="Proteomes" id="UP001066276">
    <property type="component" value="Chromosome 4_1"/>
</dbReference>
<keyword evidence="3" id="KW-1185">Reference proteome</keyword>
<feature type="region of interest" description="Disordered" evidence="1">
    <location>
        <begin position="1"/>
        <end position="22"/>
    </location>
</feature>
<dbReference type="EMBL" id="JANPWB010000007">
    <property type="protein sequence ID" value="KAJ1172624.1"/>
    <property type="molecule type" value="Genomic_DNA"/>
</dbReference>
<dbReference type="AlphaFoldDB" id="A0AAV7T7V9"/>
<protein>
    <submittedName>
        <fullName evidence="2">Uncharacterized protein</fullName>
    </submittedName>
</protein>
<sequence>MWRSTPRSASRNSETRQIQAPGEVLGGRLRHWGRAALELCRVRKGSARIPLRGNPGRVSTGKAPGKESREPDSATTRLPSPLSTKGGKTSKVVGAVGAGALPNSVLVKFLGKCPGNLTAW</sequence>
<accession>A0AAV7T7V9</accession>
<comment type="caution">
    <text evidence="2">The sequence shown here is derived from an EMBL/GenBank/DDBJ whole genome shotgun (WGS) entry which is preliminary data.</text>
</comment>
<organism evidence="2 3">
    <name type="scientific">Pleurodeles waltl</name>
    <name type="common">Iberian ribbed newt</name>
    <dbReference type="NCBI Taxonomy" id="8319"/>
    <lineage>
        <taxon>Eukaryota</taxon>
        <taxon>Metazoa</taxon>
        <taxon>Chordata</taxon>
        <taxon>Craniata</taxon>
        <taxon>Vertebrata</taxon>
        <taxon>Euteleostomi</taxon>
        <taxon>Amphibia</taxon>
        <taxon>Batrachia</taxon>
        <taxon>Caudata</taxon>
        <taxon>Salamandroidea</taxon>
        <taxon>Salamandridae</taxon>
        <taxon>Pleurodelinae</taxon>
        <taxon>Pleurodeles</taxon>
    </lineage>
</organism>
<proteinExistence type="predicted"/>
<name>A0AAV7T7V9_PLEWA</name>
<gene>
    <name evidence="2" type="ORF">NDU88_004468</name>
</gene>
<reference evidence="2" key="1">
    <citation type="journal article" date="2022" name="bioRxiv">
        <title>Sequencing and chromosome-scale assembly of the giantPleurodeles waltlgenome.</title>
        <authorList>
            <person name="Brown T."/>
            <person name="Elewa A."/>
            <person name="Iarovenko S."/>
            <person name="Subramanian E."/>
            <person name="Araus A.J."/>
            <person name="Petzold A."/>
            <person name="Susuki M."/>
            <person name="Suzuki K.-i.T."/>
            <person name="Hayashi T."/>
            <person name="Toyoda A."/>
            <person name="Oliveira C."/>
            <person name="Osipova E."/>
            <person name="Leigh N.D."/>
            <person name="Simon A."/>
            <person name="Yun M.H."/>
        </authorList>
    </citation>
    <scope>NUCLEOTIDE SEQUENCE</scope>
    <source>
        <strain evidence="2">20211129_DDA</strain>
        <tissue evidence="2">Liver</tissue>
    </source>
</reference>
<feature type="region of interest" description="Disordered" evidence="1">
    <location>
        <begin position="46"/>
        <end position="89"/>
    </location>
</feature>
<evidence type="ECO:0000313" key="3">
    <source>
        <dbReference type="Proteomes" id="UP001066276"/>
    </source>
</evidence>
<evidence type="ECO:0000313" key="2">
    <source>
        <dbReference type="EMBL" id="KAJ1172624.1"/>
    </source>
</evidence>
<evidence type="ECO:0000256" key="1">
    <source>
        <dbReference type="SAM" id="MobiDB-lite"/>
    </source>
</evidence>
<feature type="compositionally biased region" description="Polar residues" evidence="1">
    <location>
        <begin position="1"/>
        <end position="18"/>
    </location>
</feature>
<feature type="compositionally biased region" description="Polar residues" evidence="1">
    <location>
        <begin position="73"/>
        <end position="87"/>
    </location>
</feature>